<dbReference type="Pfam" id="PF05336">
    <property type="entry name" value="rhaM"/>
    <property type="match status" value="1"/>
</dbReference>
<dbReference type="SUPFAM" id="SSF54909">
    <property type="entry name" value="Dimeric alpha+beta barrel"/>
    <property type="match status" value="1"/>
</dbReference>
<sequence length="118" mass="14374">MSKTYNIKRFGNVIELKADKLEEYKALHSDSHPGVRHLLTKHNIKNYSIFLHQFDDGKYFLFSYFEYVGLDFDRDMEQLKTDPENQRWWELTDPCQIPLKNRQPDEQWSQMEEVYHND</sequence>
<dbReference type="InterPro" id="IPR011008">
    <property type="entry name" value="Dimeric_a/b-barrel"/>
</dbReference>
<dbReference type="PANTHER" id="PTHR34389">
    <property type="entry name" value="L-RHAMNOSE MUTAROTASE"/>
    <property type="match status" value="1"/>
</dbReference>
<dbReference type="Gene3D" id="3.30.70.100">
    <property type="match status" value="1"/>
</dbReference>
<accession>A0A382T8A7</accession>
<gene>
    <name evidence="1" type="ORF">METZ01_LOCUS371228</name>
</gene>
<evidence type="ECO:0008006" key="2">
    <source>
        <dbReference type="Google" id="ProtNLM"/>
    </source>
</evidence>
<reference evidence="1" key="1">
    <citation type="submission" date="2018-05" db="EMBL/GenBank/DDBJ databases">
        <authorList>
            <person name="Lanie J.A."/>
            <person name="Ng W.-L."/>
            <person name="Kazmierczak K.M."/>
            <person name="Andrzejewski T.M."/>
            <person name="Davidsen T.M."/>
            <person name="Wayne K.J."/>
            <person name="Tettelin H."/>
            <person name="Glass J.I."/>
            <person name="Rusch D."/>
            <person name="Podicherti R."/>
            <person name="Tsui H.-C.T."/>
            <person name="Winkler M.E."/>
        </authorList>
    </citation>
    <scope>NUCLEOTIDE SEQUENCE</scope>
</reference>
<dbReference type="InterPro" id="IPR008000">
    <property type="entry name" value="Rham/fucose_mutarotase"/>
</dbReference>
<evidence type="ECO:0000313" key="1">
    <source>
        <dbReference type="EMBL" id="SVD18374.1"/>
    </source>
</evidence>
<dbReference type="EMBL" id="UINC01134684">
    <property type="protein sequence ID" value="SVD18374.1"/>
    <property type="molecule type" value="Genomic_DNA"/>
</dbReference>
<protein>
    <recommendedName>
        <fullName evidence="2">L-rhamnose mutarotase</fullName>
    </recommendedName>
</protein>
<name>A0A382T8A7_9ZZZZ</name>
<dbReference type="GO" id="GO:0016857">
    <property type="term" value="F:racemase and epimerase activity, acting on carbohydrates and derivatives"/>
    <property type="evidence" value="ECO:0007669"/>
    <property type="project" value="InterPro"/>
</dbReference>
<proteinExistence type="predicted"/>
<dbReference type="AlphaFoldDB" id="A0A382T8A7"/>
<organism evidence="1">
    <name type="scientific">marine metagenome</name>
    <dbReference type="NCBI Taxonomy" id="408172"/>
    <lineage>
        <taxon>unclassified sequences</taxon>
        <taxon>metagenomes</taxon>
        <taxon>ecological metagenomes</taxon>
    </lineage>
</organism>
<dbReference type="PANTHER" id="PTHR34389:SF2">
    <property type="entry name" value="L-RHAMNOSE MUTAROTASE"/>
    <property type="match status" value="1"/>
</dbReference>